<dbReference type="PANTHER" id="PTHR33507">
    <property type="entry name" value="INNER MEMBRANE PROTEIN YBBJ"/>
    <property type="match status" value="1"/>
</dbReference>
<feature type="domain" description="NfeD integral membrane" evidence="8">
    <location>
        <begin position="280"/>
        <end position="396"/>
    </location>
</feature>
<dbReference type="Proteomes" id="UP000189796">
    <property type="component" value="Chromosome I"/>
</dbReference>
<dbReference type="Pfam" id="PF01957">
    <property type="entry name" value="NfeD"/>
    <property type="match status" value="1"/>
</dbReference>
<gene>
    <name evidence="10" type="ORF">SAMN05443248_7682</name>
</gene>
<dbReference type="InterPro" id="IPR029045">
    <property type="entry name" value="ClpP/crotonase-like_dom_sf"/>
</dbReference>
<dbReference type="InterPro" id="IPR056739">
    <property type="entry name" value="NfeD_membrane"/>
</dbReference>
<feature type="transmembrane region" description="Helical" evidence="6">
    <location>
        <begin position="272"/>
        <end position="294"/>
    </location>
</feature>
<dbReference type="GO" id="GO:0016020">
    <property type="term" value="C:membrane"/>
    <property type="evidence" value="ECO:0007669"/>
    <property type="project" value="UniProtKB-SubCell"/>
</dbReference>
<feature type="transmembrane region" description="Helical" evidence="6">
    <location>
        <begin position="375"/>
        <end position="399"/>
    </location>
</feature>
<evidence type="ECO:0000259" key="8">
    <source>
        <dbReference type="Pfam" id="PF24961"/>
    </source>
</evidence>
<feature type="region of interest" description="Disordered" evidence="5">
    <location>
        <begin position="148"/>
        <end position="181"/>
    </location>
</feature>
<accession>A0A1M5XWB4</accession>
<evidence type="ECO:0000256" key="2">
    <source>
        <dbReference type="ARBA" id="ARBA00022692"/>
    </source>
</evidence>
<feature type="domain" description="NfeD1b N-terminal" evidence="9">
    <location>
        <begin position="48"/>
        <end position="149"/>
    </location>
</feature>
<evidence type="ECO:0000256" key="4">
    <source>
        <dbReference type="ARBA" id="ARBA00023136"/>
    </source>
</evidence>
<keyword evidence="10" id="KW-0378">Hydrolase</keyword>
<feature type="transmembrane region" description="Helical" evidence="6">
    <location>
        <begin position="349"/>
        <end position="369"/>
    </location>
</feature>
<dbReference type="InterPro" id="IPR002810">
    <property type="entry name" value="NfeD-like_C"/>
</dbReference>
<evidence type="ECO:0000313" key="11">
    <source>
        <dbReference type="Proteomes" id="UP000189796"/>
    </source>
</evidence>
<dbReference type="PANTHER" id="PTHR33507:SF4">
    <property type="entry name" value="NODULATION COMPETITIVENESS PROTEIN NFED"/>
    <property type="match status" value="1"/>
</dbReference>
<dbReference type="Pfam" id="PF24961">
    <property type="entry name" value="NfeD_membrane"/>
    <property type="match status" value="1"/>
</dbReference>
<feature type="transmembrane region" description="Helical" evidence="6">
    <location>
        <begin position="325"/>
        <end position="342"/>
    </location>
</feature>
<reference evidence="10 11" key="1">
    <citation type="submission" date="2016-11" db="EMBL/GenBank/DDBJ databases">
        <authorList>
            <person name="Jaros S."/>
            <person name="Januszkiewicz K."/>
            <person name="Wedrychowicz H."/>
        </authorList>
    </citation>
    <scope>NUCLEOTIDE SEQUENCE [LARGE SCALE GENOMIC DNA]</scope>
    <source>
        <strain evidence="10 11">GAS138</strain>
    </source>
</reference>
<feature type="domain" description="NfeD-like C-terminal" evidence="7">
    <location>
        <begin position="412"/>
        <end position="466"/>
    </location>
</feature>
<dbReference type="GO" id="GO:0008233">
    <property type="term" value="F:peptidase activity"/>
    <property type="evidence" value="ECO:0007669"/>
    <property type="project" value="UniProtKB-KW"/>
</dbReference>
<evidence type="ECO:0000259" key="7">
    <source>
        <dbReference type="Pfam" id="PF01957"/>
    </source>
</evidence>
<dbReference type="InterPro" id="IPR052165">
    <property type="entry name" value="Membrane_assoc_protease"/>
</dbReference>
<evidence type="ECO:0000256" key="5">
    <source>
        <dbReference type="SAM" id="MobiDB-lite"/>
    </source>
</evidence>
<name>A0A1M5XWB4_9BRAD</name>
<comment type="subcellular location">
    <subcellularLocation>
        <location evidence="1">Membrane</location>
        <topology evidence="1">Multi-pass membrane protein</topology>
    </subcellularLocation>
</comment>
<dbReference type="SUPFAM" id="SSF141322">
    <property type="entry name" value="NfeD domain-like"/>
    <property type="match status" value="1"/>
</dbReference>
<dbReference type="EMBL" id="LT670817">
    <property type="protein sequence ID" value="SHI04121.1"/>
    <property type="molecule type" value="Genomic_DNA"/>
</dbReference>
<evidence type="ECO:0000313" key="10">
    <source>
        <dbReference type="EMBL" id="SHI04121.1"/>
    </source>
</evidence>
<dbReference type="FunFam" id="3.90.226.10:FF:000089">
    <property type="entry name" value="Membrane-bound serine protease"/>
    <property type="match status" value="1"/>
</dbReference>
<dbReference type="Gene3D" id="2.40.50.140">
    <property type="entry name" value="Nucleic acid-binding proteins"/>
    <property type="match status" value="1"/>
</dbReference>
<evidence type="ECO:0000256" key="1">
    <source>
        <dbReference type="ARBA" id="ARBA00004141"/>
    </source>
</evidence>
<dbReference type="InterPro" id="IPR012340">
    <property type="entry name" value="NA-bd_OB-fold"/>
</dbReference>
<evidence type="ECO:0000256" key="3">
    <source>
        <dbReference type="ARBA" id="ARBA00022989"/>
    </source>
</evidence>
<keyword evidence="10" id="KW-0645">Protease</keyword>
<dbReference type="GO" id="GO:0006508">
    <property type="term" value="P:proteolysis"/>
    <property type="evidence" value="ECO:0007669"/>
    <property type="project" value="UniProtKB-KW"/>
</dbReference>
<dbReference type="Gene3D" id="3.90.226.10">
    <property type="entry name" value="2-enoyl-CoA Hydratase, Chain A, domain 1"/>
    <property type="match status" value="1"/>
</dbReference>
<evidence type="ECO:0000259" key="9">
    <source>
        <dbReference type="Pfam" id="PF25145"/>
    </source>
</evidence>
<protein>
    <submittedName>
        <fullName evidence="10">Membrane-bound serine protease (ClpP class)</fullName>
    </submittedName>
</protein>
<dbReference type="AlphaFoldDB" id="A0A1M5XWB4"/>
<dbReference type="Pfam" id="PF25145">
    <property type="entry name" value="NfeD1b_N"/>
    <property type="match status" value="1"/>
</dbReference>
<dbReference type="SUPFAM" id="SSF52096">
    <property type="entry name" value="ClpP/crotonase"/>
    <property type="match status" value="1"/>
</dbReference>
<organism evidence="10 11">
    <name type="scientific">Bradyrhizobium erythrophlei</name>
    <dbReference type="NCBI Taxonomy" id="1437360"/>
    <lineage>
        <taxon>Bacteria</taxon>
        <taxon>Pseudomonadati</taxon>
        <taxon>Pseudomonadota</taxon>
        <taxon>Alphaproteobacteria</taxon>
        <taxon>Hyphomicrobiales</taxon>
        <taxon>Nitrobacteraceae</taxon>
        <taxon>Bradyrhizobium</taxon>
    </lineage>
</organism>
<dbReference type="InterPro" id="IPR056738">
    <property type="entry name" value="NfeD1b_N"/>
</dbReference>
<dbReference type="CDD" id="cd07020">
    <property type="entry name" value="Clp_protease_NfeD_1"/>
    <property type="match status" value="1"/>
</dbReference>
<keyword evidence="4 6" id="KW-0472">Membrane</keyword>
<keyword evidence="3 6" id="KW-1133">Transmembrane helix</keyword>
<evidence type="ECO:0000256" key="6">
    <source>
        <dbReference type="SAM" id="Phobius"/>
    </source>
</evidence>
<sequence length="477" mass="49484">MEPHIFGKGVLAVQTVKAALVAAIAIVALVVSLHPGLAEESGSLALTISIDGAIGPASASYVKDALARAGERRAEIVILRLNTPGGLNTSMREIITDVLASPVPVIGYVAPSGAHAASAGTYILYATHIAVMAPGTNIGAATPVQIGGSIPGLPSGTPDKESKDKKDGDRQPEPKDAMTAKATNDAVAFIRSLAELRGRNADWAEKAVREAATLTANGALQANVIDLIARDPAELLKQVDGRVVEVAGGKTQRLATKDAFVEAIDPGWISRFLAVITDPNVAFILLMVGIYGLIFEFMSPGAVAPGVVGTICLLVGLYALNLLPINYAGLALMLVGIALLAIEAFNPTVVIGLGGVIAFVLGAVMLFRVEAPGYRLSWSVIGIVAALFTGFVLVVLGALRRARSGPVRVGAQAMRGLSAEILDWSENEGHVFAHGERWQARGTEAFKPGEVVEVANIVDLTLVVRRAPVPTGEGGTS</sequence>
<proteinExistence type="predicted"/>
<keyword evidence="2 6" id="KW-0812">Transmembrane</keyword>
<feature type="compositionally biased region" description="Basic and acidic residues" evidence="5">
    <location>
        <begin position="158"/>
        <end position="178"/>
    </location>
</feature>